<keyword evidence="1" id="KW-0812">Transmembrane</keyword>
<dbReference type="AlphaFoldDB" id="F8FLQ6"/>
<gene>
    <name evidence="2" type="ordered locus">KNP414_06301</name>
</gene>
<keyword evidence="1" id="KW-1133">Transmembrane helix</keyword>
<accession>F8FLQ6</accession>
<evidence type="ECO:0000313" key="2">
    <source>
        <dbReference type="EMBL" id="AEI44822.1"/>
    </source>
</evidence>
<evidence type="ECO:0000313" key="3">
    <source>
        <dbReference type="Proteomes" id="UP000006620"/>
    </source>
</evidence>
<proteinExistence type="predicted"/>
<name>F8FLQ6_PAEMK</name>
<sequence length="39" mass="4425">MKENSFFGWNLNRKHTPSKERTAAAAALVFLCLFADILL</sequence>
<dbReference type="Proteomes" id="UP000006620">
    <property type="component" value="Chromosome"/>
</dbReference>
<reference evidence="3" key="1">
    <citation type="submission" date="2011-06" db="EMBL/GenBank/DDBJ databases">
        <title>Complete genome sequence of Paenibacillus mucilaginosus KNP414.</title>
        <authorList>
            <person name="Wang J."/>
            <person name="Hu S."/>
            <person name="Hu X."/>
            <person name="Zhang B."/>
            <person name="Dong D."/>
            <person name="Zhang S."/>
            <person name="Zhao K."/>
            <person name="Wu D."/>
        </authorList>
    </citation>
    <scope>NUCLEOTIDE SEQUENCE [LARGE SCALE GENOMIC DNA]</scope>
    <source>
        <strain evidence="3">KNP414</strain>
    </source>
</reference>
<feature type="transmembrane region" description="Helical" evidence="1">
    <location>
        <begin position="21"/>
        <end position="38"/>
    </location>
</feature>
<evidence type="ECO:0000256" key="1">
    <source>
        <dbReference type="SAM" id="Phobius"/>
    </source>
</evidence>
<dbReference type="KEGG" id="pms:KNP414_06301"/>
<dbReference type="HOGENOM" id="CLU_3313851_0_0_9"/>
<protein>
    <submittedName>
        <fullName evidence="2">Uncharacterized protein</fullName>
    </submittedName>
</protein>
<keyword evidence="1" id="KW-0472">Membrane</keyword>
<organism evidence="2 3">
    <name type="scientific">Paenibacillus mucilaginosus (strain KNP414)</name>
    <dbReference type="NCBI Taxonomy" id="1036673"/>
    <lineage>
        <taxon>Bacteria</taxon>
        <taxon>Bacillati</taxon>
        <taxon>Bacillota</taxon>
        <taxon>Bacilli</taxon>
        <taxon>Bacillales</taxon>
        <taxon>Paenibacillaceae</taxon>
        <taxon>Paenibacillus</taxon>
    </lineage>
</organism>
<reference evidence="2 3" key="2">
    <citation type="journal article" date="2013" name="Genome Announc.">
        <title>Genome Sequence of Growth-Improving Paenibacillus mucilaginosus Strain KNP414.</title>
        <authorList>
            <person name="Lu J.J."/>
            <person name="Wang J.F."/>
            <person name="Hu X.F."/>
        </authorList>
    </citation>
    <scope>NUCLEOTIDE SEQUENCE [LARGE SCALE GENOMIC DNA]</scope>
    <source>
        <strain evidence="2 3">KNP414</strain>
    </source>
</reference>
<dbReference type="EMBL" id="CP002869">
    <property type="protein sequence ID" value="AEI44822.1"/>
    <property type="molecule type" value="Genomic_DNA"/>
</dbReference>